<evidence type="ECO:0000256" key="1">
    <source>
        <dbReference type="ARBA" id="ARBA00022801"/>
    </source>
</evidence>
<name>A0AA37SRY9_9BACT</name>
<dbReference type="PANTHER" id="PTHR43265">
    <property type="entry name" value="ESTERASE ESTD"/>
    <property type="match status" value="1"/>
</dbReference>
<dbReference type="PROSITE" id="PS00708">
    <property type="entry name" value="PRO_ENDOPEP_SER"/>
    <property type="match status" value="1"/>
</dbReference>
<accession>A0AA37SRY9</accession>
<dbReference type="InterPro" id="IPR022742">
    <property type="entry name" value="Hydrolase_4"/>
</dbReference>
<evidence type="ECO:0000259" key="2">
    <source>
        <dbReference type="Pfam" id="PF12146"/>
    </source>
</evidence>
<comment type="caution">
    <text evidence="3">The sequence shown here is derived from an EMBL/GenBank/DDBJ whole genome shotgun (WGS) entry which is preliminary data.</text>
</comment>
<dbReference type="PANTHER" id="PTHR43265:SF1">
    <property type="entry name" value="ESTERASE ESTD"/>
    <property type="match status" value="1"/>
</dbReference>
<reference evidence="3" key="1">
    <citation type="journal article" date="2014" name="Int. J. Syst. Evol. Microbiol.">
        <title>Complete genome sequence of Corynebacterium casei LMG S-19264T (=DSM 44701T), isolated from a smear-ripened cheese.</title>
        <authorList>
            <consortium name="US DOE Joint Genome Institute (JGI-PGF)"/>
            <person name="Walter F."/>
            <person name="Albersmeier A."/>
            <person name="Kalinowski J."/>
            <person name="Ruckert C."/>
        </authorList>
    </citation>
    <scope>NUCLEOTIDE SEQUENCE</scope>
    <source>
        <strain evidence="3">NBRC 108769</strain>
    </source>
</reference>
<dbReference type="Gene3D" id="3.40.50.1820">
    <property type="entry name" value="alpha/beta hydrolase"/>
    <property type="match status" value="1"/>
</dbReference>
<dbReference type="InterPro" id="IPR029058">
    <property type="entry name" value="AB_hydrolase_fold"/>
</dbReference>
<dbReference type="GO" id="GO:0052689">
    <property type="term" value="F:carboxylic ester hydrolase activity"/>
    <property type="evidence" value="ECO:0007669"/>
    <property type="project" value="TreeGrafter"/>
</dbReference>
<gene>
    <name evidence="3" type="ORF">GCM10007940_31050</name>
</gene>
<dbReference type="AlphaFoldDB" id="A0AA37SRY9"/>
<dbReference type="Pfam" id="PF12146">
    <property type="entry name" value="Hydrolase_4"/>
    <property type="match status" value="1"/>
</dbReference>
<feature type="domain" description="Serine aminopeptidase S33" evidence="2">
    <location>
        <begin position="284"/>
        <end position="458"/>
    </location>
</feature>
<dbReference type="GO" id="GO:0006508">
    <property type="term" value="P:proteolysis"/>
    <property type="evidence" value="ECO:0007669"/>
    <property type="project" value="InterPro"/>
</dbReference>
<keyword evidence="1 3" id="KW-0378">Hydrolase</keyword>
<dbReference type="SUPFAM" id="SSF53474">
    <property type="entry name" value="alpha/beta-Hydrolases"/>
    <property type="match status" value="1"/>
</dbReference>
<organism evidence="3 4">
    <name type="scientific">Portibacter lacus</name>
    <dbReference type="NCBI Taxonomy" id="1099794"/>
    <lineage>
        <taxon>Bacteria</taxon>
        <taxon>Pseudomonadati</taxon>
        <taxon>Bacteroidota</taxon>
        <taxon>Saprospiria</taxon>
        <taxon>Saprospirales</taxon>
        <taxon>Haliscomenobacteraceae</taxon>
        <taxon>Portibacter</taxon>
    </lineage>
</organism>
<protein>
    <submittedName>
        <fullName evidence="3">Alpha/beta hydrolase</fullName>
    </submittedName>
</protein>
<dbReference type="GO" id="GO:0004252">
    <property type="term" value="F:serine-type endopeptidase activity"/>
    <property type="evidence" value="ECO:0007669"/>
    <property type="project" value="InterPro"/>
</dbReference>
<dbReference type="InterPro" id="IPR053145">
    <property type="entry name" value="AB_hydrolase_Est10"/>
</dbReference>
<evidence type="ECO:0000313" key="3">
    <source>
        <dbReference type="EMBL" id="GLR18489.1"/>
    </source>
</evidence>
<evidence type="ECO:0000313" key="4">
    <source>
        <dbReference type="Proteomes" id="UP001156666"/>
    </source>
</evidence>
<dbReference type="Proteomes" id="UP001156666">
    <property type="component" value="Unassembled WGS sequence"/>
</dbReference>
<sequence>MQLIGQSVVGDWEGKLEVQGNSLTIIFHISESDGVYASTMDSPNQGAFDIKMDATTFQDQTLTIKNAQMSMETIATFDPSKDEISGKFNQGPMSLPITLKRMEEKFTKENLSNHPIAGDWNGALDIMGTQLRLVFHVSEENDELTSTMDSPDQGAFGLATDATTFEDNKVEIEAKAMGIKVQGEFDAETDVIEGKFYQGGQVIPLKLTREKIEKKEVKRPQEPSTFDYKVEDVKFENKEGGHSLAGTLTIPENGKFEKVVVLVSGSGPQDRNEELLGHKPFLVLSDYLTKNGVAVLRYDDRGVGESTGDFGSATSMDLAEDAMAAVTYLRGRSDMKGKKIGVMGHSEGGLIAPVVATKMPLDFIVLLAGPGIDSDELLLEQTEAISRANEVDEETIQFSKQASKLIFTMIKENKEMPTDELKAAIEVQLRKEFAKLTEEQIKEIGDIEKEVENQVNAVTQPWFRYFLGFSPAPYLSKVTIPVLAINGSNDLQVLADSNLKGIEENLKKAGNKNYQIEKLEGLNHLFQQSETGSPNEYGTIEETFNQEALDLVLNWIESFDKK</sequence>
<proteinExistence type="predicted"/>
<dbReference type="EMBL" id="BSOH01000021">
    <property type="protein sequence ID" value="GLR18489.1"/>
    <property type="molecule type" value="Genomic_DNA"/>
</dbReference>
<keyword evidence="4" id="KW-1185">Reference proteome</keyword>
<reference evidence="3" key="2">
    <citation type="submission" date="2023-01" db="EMBL/GenBank/DDBJ databases">
        <title>Draft genome sequence of Portibacter lacus strain NBRC 108769.</title>
        <authorList>
            <person name="Sun Q."/>
            <person name="Mori K."/>
        </authorList>
    </citation>
    <scope>NUCLEOTIDE SEQUENCE</scope>
    <source>
        <strain evidence="3">NBRC 108769</strain>
    </source>
</reference>
<dbReference type="InterPro" id="IPR002471">
    <property type="entry name" value="Pept_S9_AS"/>
</dbReference>